<keyword evidence="2" id="KW-1185">Reference proteome</keyword>
<name>A0A5B7F560_PORTR</name>
<gene>
    <name evidence="1" type="ORF">E2C01_035765</name>
</gene>
<sequence>MQREEIMLLVKVHYLGPMANQREAVCGGGGGSGGRGYFDAECTYVKARPSVKLLLRDGEVNATDTKAVTR</sequence>
<accession>A0A5B7F560</accession>
<dbReference type="EMBL" id="VSRR010005328">
    <property type="protein sequence ID" value="MPC42151.1"/>
    <property type="molecule type" value="Genomic_DNA"/>
</dbReference>
<organism evidence="1 2">
    <name type="scientific">Portunus trituberculatus</name>
    <name type="common">Swimming crab</name>
    <name type="synonym">Neptunus trituberculatus</name>
    <dbReference type="NCBI Taxonomy" id="210409"/>
    <lineage>
        <taxon>Eukaryota</taxon>
        <taxon>Metazoa</taxon>
        <taxon>Ecdysozoa</taxon>
        <taxon>Arthropoda</taxon>
        <taxon>Crustacea</taxon>
        <taxon>Multicrustacea</taxon>
        <taxon>Malacostraca</taxon>
        <taxon>Eumalacostraca</taxon>
        <taxon>Eucarida</taxon>
        <taxon>Decapoda</taxon>
        <taxon>Pleocyemata</taxon>
        <taxon>Brachyura</taxon>
        <taxon>Eubrachyura</taxon>
        <taxon>Portunoidea</taxon>
        <taxon>Portunidae</taxon>
        <taxon>Portuninae</taxon>
        <taxon>Portunus</taxon>
    </lineage>
</organism>
<comment type="caution">
    <text evidence="1">The sequence shown here is derived from an EMBL/GenBank/DDBJ whole genome shotgun (WGS) entry which is preliminary data.</text>
</comment>
<evidence type="ECO:0000313" key="2">
    <source>
        <dbReference type="Proteomes" id="UP000324222"/>
    </source>
</evidence>
<proteinExistence type="predicted"/>
<dbReference type="AlphaFoldDB" id="A0A5B7F560"/>
<evidence type="ECO:0000313" key="1">
    <source>
        <dbReference type="EMBL" id="MPC42151.1"/>
    </source>
</evidence>
<protein>
    <submittedName>
        <fullName evidence="1">Uncharacterized protein</fullName>
    </submittedName>
</protein>
<dbReference type="Proteomes" id="UP000324222">
    <property type="component" value="Unassembled WGS sequence"/>
</dbReference>
<reference evidence="1 2" key="1">
    <citation type="submission" date="2019-05" db="EMBL/GenBank/DDBJ databases">
        <title>Another draft genome of Portunus trituberculatus and its Hox gene families provides insights of decapod evolution.</title>
        <authorList>
            <person name="Jeong J.-H."/>
            <person name="Song I."/>
            <person name="Kim S."/>
            <person name="Choi T."/>
            <person name="Kim D."/>
            <person name="Ryu S."/>
            <person name="Kim W."/>
        </authorList>
    </citation>
    <scope>NUCLEOTIDE SEQUENCE [LARGE SCALE GENOMIC DNA]</scope>
    <source>
        <tissue evidence="1">Muscle</tissue>
    </source>
</reference>